<proteinExistence type="predicted"/>
<reference evidence="2" key="2">
    <citation type="submission" date="2020-01" db="EMBL/GenBank/DDBJ databases">
        <authorList>
            <person name="Korhonen P.K.K."/>
            <person name="Guangxu M.G."/>
            <person name="Wang T.W."/>
            <person name="Stroehlein A.J.S."/>
            <person name="Young N.D."/>
            <person name="Ang C.-S.A."/>
            <person name="Fernando D.W.F."/>
            <person name="Lu H.L."/>
            <person name="Taylor S.T."/>
            <person name="Ehtesham M.E.M."/>
            <person name="Najaraj S.H.N."/>
            <person name="Harsha G.H.G."/>
            <person name="Madugundu A.M."/>
            <person name="Renuse S.R."/>
            <person name="Holt D.H."/>
            <person name="Pandey A.P."/>
            <person name="Papenfuss A.P."/>
            <person name="Gasser R.B.G."/>
            <person name="Fischer K.F."/>
        </authorList>
    </citation>
    <scope>NUCLEOTIDE SEQUENCE</scope>
    <source>
        <strain evidence="2">SSS_KF_BRIS2020</strain>
    </source>
</reference>
<keyword evidence="4" id="KW-1185">Reference proteome</keyword>
<dbReference type="EnsemblMetazoa" id="SSS_354s_mrna">
    <property type="protein sequence ID" value="KAF7494127.1"/>
    <property type="gene ID" value="SSS_354"/>
</dbReference>
<dbReference type="OMA" id="HIIRHEV"/>
<name>A0A834VE29_SARSC</name>
<protein>
    <submittedName>
        <fullName evidence="2 3">Uncharacterized protein</fullName>
    </submittedName>
</protein>
<dbReference type="EMBL" id="WVUK01000054">
    <property type="protein sequence ID" value="KAF7494127.1"/>
    <property type="molecule type" value="Genomic_DNA"/>
</dbReference>
<feature type="chain" id="PRO_5038316214" evidence="1">
    <location>
        <begin position="20"/>
        <end position="295"/>
    </location>
</feature>
<dbReference type="AlphaFoldDB" id="A0A834VE29"/>
<evidence type="ECO:0000313" key="2">
    <source>
        <dbReference type="EMBL" id="KAF7494127.1"/>
    </source>
</evidence>
<reference evidence="4" key="1">
    <citation type="journal article" date="2020" name="PLoS Negl. Trop. Dis.">
        <title>High-quality nuclear genome for Sarcoptes scabiei-A critical resource for a neglected parasite.</title>
        <authorList>
            <person name="Korhonen P.K."/>
            <person name="Gasser R.B."/>
            <person name="Ma G."/>
            <person name="Wang T."/>
            <person name="Stroehlein A.J."/>
            <person name="Young N.D."/>
            <person name="Ang C.S."/>
            <person name="Fernando D.D."/>
            <person name="Lu H.C."/>
            <person name="Taylor S."/>
            <person name="Reynolds S.L."/>
            <person name="Mofiz E."/>
            <person name="Najaraj S.H."/>
            <person name="Gowda H."/>
            <person name="Madugundu A."/>
            <person name="Renuse S."/>
            <person name="Holt D."/>
            <person name="Pandey A."/>
            <person name="Papenfuss A.T."/>
            <person name="Fischer K."/>
        </authorList>
    </citation>
    <scope>NUCLEOTIDE SEQUENCE [LARGE SCALE GENOMIC DNA]</scope>
</reference>
<feature type="signal peptide" evidence="1">
    <location>
        <begin position="1"/>
        <end position="19"/>
    </location>
</feature>
<gene>
    <name evidence="2" type="ORF">SSS_354</name>
</gene>
<dbReference type="OrthoDB" id="6515855at2759"/>
<evidence type="ECO:0000313" key="3">
    <source>
        <dbReference type="EnsemblMetazoa" id="KAF7494127.1"/>
    </source>
</evidence>
<reference evidence="3" key="3">
    <citation type="submission" date="2022-06" db="UniProtKB">
        <authorList>
            <consortium name="EnsemblMetazoa"/>
        </authorList>
    </citation>
    <scope>IDENTIFICATION</scope>
</reference>
<sequence length="295" mass="33379">MKFAVILAVISLSISTSSAVFFQKYHPSTVLFQAPQVSSSFLGGVKSPVTRVRQLAPSYQATSSQSSLSGSSQLVQSTSVQNEVPVQVPVITSHDVQIVPVTVEVPPQRTQVVSVEPSGQSVHLVFKSASSPLSIQQQHVPSERTVYETTRTEEQPHVIRHEVFKPVVQELRETIQPYRHVTQEIKPVLEKVSILVPKGLQQQTLQQNQQQQVYRPQQQQIHFVQQPASGSFGWKLNRVYQQQLQQQQLQQQSQPQQPLQVQVQQEQQRLVQQVSQTPLVEQQFEEQTSENIEKK</sequence>
<keyword evidence="1" id="KW-0732">Signal</keyword>
<organism evidence="2">
    <name type="scientific">Sarcoptes scabiei</name>
    <name type="common">Itch mite</name>
    <name type="synonym">Acarus scabiei</name>
    <dbReference type="NCBI Taxonomy" id="52283"/>
    <lineage>
        <taxon>Eukaryota</taxon>
        <taxon>Metazoa</taxon>
        <taxon>Ecdysozoa</taxon>
        <taxon>Arthropoda</taxon>
        <taxon>Chelicerata</taxon>
        <taxon>Arachnida</taxon>
        <taxon>Acari</taxon>
        <taxon>Acariformes</taxon>
        <taxon>Sarcoptiformes</taxon>
        <taxon>Astigmata</taxon>
        <taxon>Psoroptidia</taxon>
        <taxon>Sarcoptoidea</taxon>
        <taxon>Sarcoptidae</taxon>
        <taxon>Sarcoptinae</taxon>
        <taxon>Sarcoptes</taxon>
    </lineage>
</organism>
<evidence type="ECO:0000313" key="4">
    <source>
        <dbReference type="Proteomes" id="UP000070412"/>
    </source>
</evidence>
<evidence type="ECO:0000256" key="1">
    <source>
        <dbReference type="SAM" id="SignalP"/>
    </source>
</evidence>
<accession>A0A834VE29</accession>
<dbReference type="Proteomes" id="UP000070412">
    <property type="component" value="Unassembled WGS sequence"/>
</dbReference>